<name>A0A2G9TAL5_TELCI</name>
<dbReference type="Proteomes" id="UP000230423">
    <property type="component" value="Unassembled WGS sequence"/>
</dbReference>
<dbReference type="OrthoDB" id="5951059at2759"/>
<gene>
    <name evidence="2" type="ORF">TELCIR_23606</name>
</gene>
<sequence>WRSPTICAETLAHDRCVAAKKRVSIVPDPPSMDISVSMACVDQIREEHEQNKLREEEMQSEEDPLRKKSEEEVRKLSEARKIKNPRSTTKKHSGKSEWNTYNAGIPK</sequence>
<feature type="region of interest" description="Disordered" evidence="1">
    <location>
        <begin position="47"/>
        <end position="107"/>
    </location>
</feature>
<dbReference type="AlphaFoldDB" id="A0A2G9TAL5"/>
<protein>
    <submittedName>
        <fullName evidence="2">Uncharacterized protein</fullName>
    </submittedName>
</protein>
<accession>A0A2G9TAL5</accession>
<feature type="non-terminal residue" evidence="2">
    <location>
        <position position="107"/>
    </location>
</feature>
<feature type="compositionally biased region" description="Polar residues" evidence="1">
    <location>
        <begin position="96"/>
        <end position="107"/>
    </location>
</feature>
<organism evidence="2 3">
    <name type="scientific">Teladorsagia circumcincta</name>
    <name type="common">Brown stomach worm</name>
    <name type="synonym">Ostertagia circumcincta</name>
    <dbReference type="NCBI Taxonomy" id="45464"/>
    <lineage>
        <taxon>Eukaryota</taxon>
        <taxon>Metazoa</taxon>
        <taxon>Ecdysozoa</taxon>
        <taxon>Nematoda</taxon>
        <taxon>Chromadorea</taxon>
        <taxon>Rhabditida</taxon>
        <taxon>Rhabditina</taxon>
        <taxon>Rhabditomorpha</taxon>
        <taxon>Strongyloidea</taxon>
        <taxon>Trichostrongylidae</taxon>
        <taxon>Teladorsagia</taxon>
    </lineage>
</organism>
<feature type="compositionally biased region" description="Basic residues" evidence="1">
    <location>
        <begin position="82"/>
        <end position="93"/>
    </location>
</feature>
<keyword evidence="3" id="KW-1185">Reference proteome</keyword>
<evidence type="ECO:0000313" key="3">
    <source>
        <dbReference type="Proteomes" id="UP000230423"/>
    </source>
</evidence>
<evidence type="ECO:0000256" key="1">
    <source>
        <dbReference type="SAM" id="MobiDB-lite"/>
    </source>
</evidence>
<feature type="non-terminal residue" evidence="2">
    <location>
        <position position="1"/>
    </location>
</feature>
<dbReference type="EMBL" id="KZ389919">
    <property type="protein sequence ID" value="PIO55016.1"/>
    <property type="molecule type" value="Genomic_DNA"/>
</dbReference>
<reference evidence="2 3" key="1">
    <citation type="submission" date="2015-09" db="EMBL/GenBank/DDBJ databases">
        <title>Draft genome of the parasitic nematode Teladorsagia circumcincta isolate WARC Sus (inbred).</title>
        <authorList>
            <person name="Mitreva M."/>
        </authorList>
    </citation>
    <scope>NUCLEOTIDE SEQUENCE [LARGE SCALE GENOMIC DNA]</scope>
    <source>
        <strain evidence="2 3">S</strain>
    </source>
</reference>
<proteinExistence type="predicted"/>
<feature type="compositionally biased region" description="Basic and acidic residues" evidence="1">
    <location>
        <begin position="47"/>
        <end position="81"/>
    </location>
</feature>
<evidence type="ECO:0000313" key="2">
    <source>
        <dbReference type="EMBL" id="PIO55016.1"/>
    </source>
</evidence>